<evidence type="ECO:0000313" key="3">
    <source>
        <dbReference type="Proteomes" id="UP000315385"/>
    </source>
</evidence>
<keyword evidence="3" id="KW-1185">Reference proteome</keyword>
<sequence length="89" mass="9887">MSETDNFHYEPPDGEPLSTAVVEAVAIAHDETILEQEWLISDDINTDALDTLFQDQKLKMSLQFEADNATVTIVADESGNPVITIQSHR</sequence>
<proteinExistence type="predicted"/>
<reference evidence="2 3" key="1">
    <citation type="submission" date="2019-02" db="EMBL/GenBank/DDBJ databases">
        <title>Halonotius sp. a new haloqrchaeon isolated from saline water.</title>
        <authorList>
            <person name="Duran-Viseras A."/>
            <person name="Sanchez-Porro C."/>
            <person name="Ventosa A."/>
        </authorList>
    </citation>
    <scope>NUCLEOTIDE SEQUENCE [LARGE SCALE GENOMIC DNA]</scope>
    <source>
        <strain evidence="2 3">F9-27</strain>
    </source>
</reference>
<dbReference type="AlphaFoldDB" id="A0A544QLA4"/>
<organism evidence="2 3">
    <name type="scientific">Halonotius roseus</name>
    <dbReference type="NCBI Taxonomy" id="2511997"/>
    <lineage>
        <taxon>Archaea</taxon>
        <taxon>Methanobacteriati</taxon>
        <taxon>Methanobacteriota</taxon>
        <taxon>Stenosarchaea group</taxon>
        <taxon>Halobacteria</taxon>
        <taxon>Halobacteriales</taxon>
        <taxon>Haloferacaceae</taxon>
        <taxon>Halonotius</taxon>
    </lineage>
</organism>
<name>A0A544QLA4_9EURY</name>
<feature type="domain" description="Halobacterial output" evidence="1">
    <location>
        <begin position="14"/>
        <end position="77"/>
    </location>
</feature>
<evidence type="ECO:0000313" key="2">
    <source>
        <dbReference type="EMBL" id="TQQ79377.1"/>
    </source>
</evidence>
<gene>
    <name evidence="2" type="ORF">EWF95_10155</name>
</gene>
<evidence type="ECO:0000259" key="1">
    <source>
        <dbReference type="Pfam" id="PF18545"/>
    </source>
</evidence>
<accession>A0A544QLA4</accession>
<dbReference type="OrthoDB" id="323822at2157"/>
<dbReference type="Pfam" id="PF18545">
    <property type="entry name" value="HalOD1"/>
    <property type="match status" value="1"/>
</dbReference>
<dbReference type="InterPro" id="IPR040624">
    <property type="entry name" value="HalOD1"/>
</dbReference>
<protein>
    <recommendedName>
        <fullName evidence="1">Halobacterial output domain-containing protein</fullName>
    </recommendedName>
</protein>
<dbReference type="Proteomes" id="UP000315385">
    <property type="component" value="Unassembled WGS sequence"/>
</dbReference>
<comment type="caution">
    <text evidence="2">The sequence shown here is derived from an EMBL/GenBank/DDBJ whole genome shotgun (WGS) entry which is preliminary data.</text>
</comment>
<dbReference type="RefSeq" id="WP_142443967.1">
    <property type="nucleotide sequence ID" value="NZ_SESI01000003.1"/>
</dbReference>
<dbReference type="EMBL" id="SESI01000003">
    <property type="protein sequence ID" value="TQQ79377.1"/>
    <property type="molecule type" value="Genomic_DNA"/>
</dbReference>